<accession>A0A091V6F1</accession>
<sequence>NGCKLKEGRFRLDIRKKFFTMRVVRHWNRLPREPVAAPSLAVFKVRLDGALSNLV</sequence>
<dbReference type="AlphaFoldDB" id="A0A091V6F1"/>
<organism evidence="1 2">
    <name type="scientific">Opisthocomus hoazin</name>
    <name type="common">Hoatzin</name>
    <name type="synonym">Phasianus hoazin</name>
    <dbReference type="NCBI Taxonomy" id="30419"/>
    <lineage>
        <taxon>Eukaryota</taxon>
        <taxon>Metazoa</taxon>
        <taxon>Chordata</taxon>
        <taxon>Craniata</taxon>
        <taxon>Vertebrata</taxon>
        <taxon>Euteleostomi</taxon>
        <taxon>Archelosauria</taxon>
        <taxon>Archosauria</taxon>
        <taxon>Dinosauria</taxon>
        <taxon>Saurischia</taxon>
        <taxon>Theropoda</taxon>
        <taxon>Coelurosauria</taxon>
        <taxon>Aves</taxon>
        <taxon>Neognathae</taxon>
        <taxon>Neoaves</taxon>
        <taxon>Opisthocomiformes</taxon>
        <taxon>Opisthocomidae</taxon>
        <taxon>Opisthocomus</taxon>
    </lineage>
</organism>
<evidence type="ECO:0008006" key="3">
    <source>
        <dbReference type="Google" id="ProtNLM"/>
    </source>
</evidence>
<evidence type="ECO:0000313" key="1">
    <source>
        <dbReference type="EMBL" id="KFQ98369.1"/>
    </source>
</evidence>
<evidence type="ECO:0000313" key="2">
    <source>
        <dbReference type="Proteomes" id="UP000053605"/>
    </source>
</evidence>
<dbReference type="PhylomeDB" id="A0A091V6F1"/>
<feature type="non-terminal residue" evidence="1">
    <location>
        <position position="55"/>
    </location>
</feature>
<gene>
    <name evidence="1" type="ORF">N306_12797</name>
</gene>
<name>A0A091V6F1_OPIHO</name>
<protein>
    <recommendedName>
        <fullName evidence="3">Nidogen G2 beta-barrel domain-containing protein</fullName>
    </recommendedName>
</protein>
<keyword evidence="2" id="KW-1185">Reference proteome</keyword>
<dbReference type="EMBL" id="KK733728">
    <property type="protein sequence ID" value="KFQ98369.1"/>
    <property type="molecule type" value="Genomic_DNA"/>
</dbReference>
<feature type="non-terminal residue" evidence="1">
    <location>
        <position position="1"/>
    </location>
</feature>
<reference evidence="1 2" key="1">
    <citation type="submission" date="2014-04" db="EMBL/GenBank/DDBJ databases">
        <title>Genome evolution of avian class.</title>
        <authorList>
            <person name="Zhang G."/>
            <person name="Li C."/>
        </authorList>
    </citation>
    <scope>NUCLEOTIDE SEQUENCE [LARGE SCALE GENOMIC DNA]</scope>
    <source>
        <strain evidence="1">BGI_N306</strain>
    </source>
</reference>
<proteinExistence type="predicted"/>
<dbReference type="Proteomes" id="UP000053605">
    <property type="component" value="Unassembled WGS sequence"/>
</dbReference>